<accession>A0A811UTY4</accession>
<reference evidence="1" key="1">
    <citation type="submission" date="2020-11" db="EMBL/GenBank/DDBJ databases">
        <authorList>
            <person name="Whitehead M."/>
        </authorList>
    </citation>
    <scope>NUCLEOTIDE SEQUENCE</scope>
    <source>
        <strain evidence="1">EGII</strain>
    </source>
</reference>
<gene>
    <name evidence="1" type="ORF">CCAP1982_LOCUS9932</name>
</gene>
<protein>
    <submittedName>
        <fullName evidence="1">(Mediterranean fruit fly) hypothetical protein</fullName>
    </submittedName>
</protein>
<comment type="caution">
    <text evidence="1">The sequence shown here is derived from an EMBL/GenBank/DDBJ whole genome shotgun (WGS) entry which is preliminary data.</text>
</comment>
<proteinExistence type="predicted"/>
<dbReference type="Proteomes" id="UP000606786">
    <property type="component" value="Unassembled WGS sequence"/>
</dbReference>
<dbReference type="EMBL" id="CAJHJT010000023">
    <property type="protein sequence ID" value="CAD7001435.1"/>
    <property type="molecule type" value="Genomic_DNA"/>
</dbReference>
<organism evidence="1 2">
    <name type="scientific">Ceratitis capitata</name>
    <name type="common">Mediterranean fruit fly</name>
    <name type="synonym">Tephritis capitata</name>
    <dbReference type="NCBI Taxonomy" id="7213"/>
    <lineage>
        <taxon>Eukaryota</taxon>
        <taxon>Metazoa</taxon>
        <taxon>Ecdysozoa</taxon>
        <taxon>Arthropoda</taxon>
        <taxon>Hexapoda</taxon>
        <taxon>Insecta</taxon>
        <taxon>Pterygota</taxon>
        <taxon>Neoptera</taxon>
        <taxon>Endopterygota</taxon>
        <taxon>Diptera</taxon>
        <taxon>Brachycera</taxon>
        <taxon>Muscomorpha</taxon>
        <taxon>Tephritoidea</taxon>
        <taxon>Tephritidae</taxon>
        <taxon>Ceratitis</taxon>
        <taxon>Ceratitis</taxon>
    </lineage>
</organism>
<dbReference type="AlphaFoldDB" id="A0A811UTY4"/>
<evidence type="ECO:0000313" key="2">
    <source>
        <dbReference type="Proteomes" id="UP000606786"/>
    </source>
</evidence>
<keyword evidence="2" id="KW-1185">Reference proteome</keyword>
<sequence>MKNEGSDKFLNMVENELVDSFDETRQRNQEEAKKQIQQAQNIYKKNYNRKQNAVLFLELMDSDDIEIVKLFCEHPEEESFQGKTQIMKVTRERGSKRASMYILVKPSASKEINDKHDII</sequence>
<evidence type="ECO:0000313" key="1">
    <source>
        <dbReference type="EMBL" id="CAD7001435.1"/>
    </source>
</evidence>
<name>A0A811UTY4_CERCA</name>